<evidence type="ECO:0000256" key="2">
    <source>
        <dbReference type="ARBA" id="ARBA00022692"/>
    </source>
</evidence>
<feature type="non-terminal residue" evidence="7">
    <location>
        <position position="865"/>
    </location>
</feature>
<feature type="transmembrane region" description="Helical" evidence="5">
    <location>
        <begin position="141"/>
        <end position="161"/>
    </location>
</feature>
<proteinExistence type="predicted"/>
<feature type="transmembrane region" description="Helical" evidence="5">
    <location>
        <begin position="77"/>
        <end position="99"/>
    </location>
</feature>
<evidence type="ECO:0000313" key="8">
    <source>
        <dbReference type="Proteomes" id="UP001159405"/>
    </source>
</evidence>
<comment type="caution">
    <text evidence="7">The sequence shown here is derived from an EMBL/GenBank/DDBJ whole genome shotgun (WGS) entry which is preliminary data.</text>
</comment>
<feature type="transmembrane region" description="Helical" evidence="5">
    <location>
        <begin position="20"/>
        <end position="40"/>
    </location>
</feature>
<organism evidence="7 8">
    <name type="scientific">Porites lobata</name>
    <dbReference type="NCBI Taxonomy" id="104759"/>
    <lineage>
        <taxon>Eukaryota</taxon>
        <taxon>Metazoa</taxon>
        <taxon>Cnidaria</taxon>
        <taxon>Anthozoa</taxon>
        <taxon>Hexacorallia</taxon>
        <taxon>Scleractinia</taxon>
        <taxon>Fungiina</taxon>
        <taxon>Poritidae</taxon>
        <taxon>Porites</taxon>
    </lineage>
</organism>
<feature type="transmembrane region" description="Helical" evidence="5">
    <location>
        <begin position="182"/>
        <end position="205"/>
    </location>
</feature>
<accession>A0ABN8NU27</accession>
<evidence type="ECO:0000256" key="4">
    <source>
        <dbReference type="ARBA" id="ARBA00023136"/>
    </source>
</evidence>
<keyword evidence="2 5" id="KW-0812">Transmembrane</keyword>
<feature type="transmembrane region" description="Helical" evidence="5">
    <location>
        <begin position="319"/>
        <end position="337"/>
    </location>
</feature>
<protein>
    <recommendedName>
        <fullName evidence="6">DEP domain-containing protein</fullName>
    </recommendedName>
</protein>
<evidence type="ECO:0000259" key="6">
    <source>
        <dbReference type="PROSITE" id="PS50186"/>
    </source>
</evidence>
<dbReference type="InterPro" id="IPR036390">
    <property type="entry name" value="WH_DNA-bd_sf"/>
</dbReference>
<dbReference type="Pfam" id="PF03547">
    <property type="entry name" value="Mem_trans"/>
    <property type="match status" value="1"/>
</dbReference>
<comment type="subcellular location">
    <subcellularLocation>
        <location evidence="1">Membrane</location>
        <topology evidence="1">Multi-pass membrane protein</topology>
    </subcellularLocation>
</comment>
<evidence type="ECO:0000256" key="3">
    <source>
        <dbReference type="ARBA" id="ARBA00022989"/>
    </source>
</evidence>
<feature type="transmembrane region" description="Helical" evidence="5">
    <location>
        <begin position="217"/>
        <end position="235"/>
    </location>
</feature>
<sequence>MSAHSGQSMQETFEHIYPSLLQCFAVILLGYCIGRLGYISPTSSKGIGVFVSLVSLPALVFKSMVELDYSKVNWRFLTSILIAKSTVFFAVVLFTVILVRPTNFGKAGIYGIFCSQSNDLALGYPLVKAIYQDLHPEYVNYLYLMLPISLVILNPIGFILMQIQKQKQSTTESNSKLKIAFTAFKEVVTDPIVFMTLIGLVGHFIFDGHLPQVLDQILNSLGQAFLATALFYLGVRMVGNMTTKLGRGLLVPLLLISAKSLFLPLIAREMIQVLHVGSSSNETNSWSMFGFLYGTFPAAPSSAIFAAKFGFEEELITSTMVMSTFLSAPLMFISAQMSLLHYSAKTAIDFIRVLKDAMVDVSGTSLPFGIWVFVVLFLGRRYRIYPHNYTMCLIVFQIIACVSTILSRVPCTSQYWLLFVTILFFYGLWGSRCWAAMIAFSLCVVRCKGAKAVDNLRVWIWLFGSGIAIIIGYQLFEIDFLYYVLHYKSVANKLELLRHSRFLPKDFLQKFCFSVIFPFIMLSLLILCAVIIVVSLVYLYRHDLYCKCSRKTRAQCGNVQQEPGEGRMRSYPEHNVVCRCYRCLEIDKLTSNQRDTSACCQPNESSKCEGCEIDQPAIGVVNIEDIDESTCLIKRKQYQSTDPTESPTIEAIFGGKSVEMDLKVDEYLTGEKHQLGRHVTMLVIMLFTIIGVFLALWCLLKEDDKSGIFIALQIADAFCVYGQAFVVFACFGFEKQLIIIPFLTRWRKFWYGTEVITLPKTADLDADVVTLCDQFKRYHKQNCQRSVVSDLRYRLRKYKSVFRGDRLVNWLLEVGLATDRQAAVHYGNCLILGRVIYHVTQAHFFYDSPYLYQFREKSSSLQDEV</sequence>
<feature type="transmembrane region" description="Helical" evidence="5">
    <location>
        <begin position="390"/>
        <end position="409"/>
    </location>
</feature>
<dbReference type="PANTHER" id="PTHR22829">
    <property type="entry name" value="DEP DOMAIN PROTEIN"/>
    <property type="match status" value="1"/>
</dbReference>
<dbReference type="PANTHER" id="PTHR22829:SF5">
    <property type="entry name" value="INTEGRAL MEMBRANE PROTEIN GPR155"/>
    <property type="match status" value="1"/>
</dbReference>
<dbReference type="InterPro" id="IPR004776">
    <property type="entry name" value="Mem_transp_PIN-like"/>
</dbReference>
<feature type="transmembrane region" description="Helical" evidence="5">
    <location>
        <begin position="247"/>
        <end position="266"/>
    </location>
</feature>
<dbReference type="Pfam" id="PF00610">
    <property type="entry name" value="DEP"/>
    <property type="match status" value="1"/>
</dbReference>
<dbReference type="InterPro" id="IPR051832">
    <property type="entry name" value="mTOR-Rac_regulators"/>
</dbReference>
<dbReference type="SMART" id="SM00049">
    <property type="entry name" value="DEP"/>
    <property type="match status" value="1"/>
</dbReference>
<dbReference type="Proteomes" id="UP001159405">
    <property type="component" value="Unassembled WGS sequence"/>
</dbReference>
<dbReference type="InterPro" id="IPR036388">
    <property type="entry name" value="WH-like_DNA-bd_sf"/>
</dbReference>
<keyword evidence="3 5" id="KW-1133">Transmembrane helix</keyword>
<feature type="transmembrane region" description="Helical" evidence="5">
    <location>
        <begin position="679"/>
        <end position="700"/>
    </location>
</feature>
<evidence type="ECO:0000256" key="1">
    <source>
        <dbReference type="ARBA" id="ARBA00004141"/>
    </source>
</evidence>
<feature type="transmembrane region" description="Helical" evidence="5">
    <location>
        <begin position="357"/>
        <end position="378"/>
    </location>
</feature>
<keyword evidence="8" id="KW-1185">Reference proteome</keyword>
<evidence type="ECO:0000313" key="7">
    <source>
        <dbReference type="EMBL" id="CAH3121098.1"/>
    </source>
</evidence>
<feature type="transmembrane region" description="Helical" evidence="5">
    <location>
        <begin position="515"/>
        <end position="540"/>
    </location>
</feature>
<feature type="transmembrane region" description="Helical" evidence="5">
    <location>
        <begin position="286"/>
        <end position="307"/>
    </location>
</feature>
<dbReference type="Gene3D" id="1.10.10.10">
    <property type="entry name" value="Winged helix-like DNA-binding domain superfamily/Winged helix DNA-binding domain"/>
    <property type="match status" value="1"/>
</dbReference>
<name>A0ABN8NU27_9CNID</name>
<dbReference type="SUPFAM" id="SSF46785">
    <property type="entry name" value="Winged helix' DNA-binding domain"/>
    <property type="match status" value="1"/>
</dbReference>
<feature type="domain" description="DEP" evidence="6">
    <location>
        <begin position="798"/>
        <end position="856"/>
    </location>
</feature>
<evidence type="ECO:0000256" key="5">
    <source>
        <dbReference type="SAM" id="Phobius"/>
    </source>
</evidence>
<keyword evidence="4 5" id="KW-0472">Membrane</keyword>
<reference evidence="7 8" key="1">
    <citation type="submission" date="2022-05" db="EMBL/GenBank/DDBJ databases">
        <authorList>
            <consortium name="Genoscope - CEA"/>
            <person name="William W."/>
        </authorList>
    </citation>
    <scope>NUCLEOTIDE SEQUENCE [LARGE SCALE GENOMIC DNA]</scope>
</reference>
<feature type="transmembrane region" description="Helical" evidence="5">
    <location>
        <begin position="706"/>
        <end position="733"/>
    </location>
</feature>
<feature type="transmembrane region" description="Helical" evidence="5">
    <location>
        <begin position="415"/>
        <end position="444"/>
    </location>
</feature>
<feature type="transmembrane region" description="Helical" evidence="5">
    <location>
        <begin position="456"/>
        <end position="476"/>
    </location>
</feature>
<dbReference type="InterPro" id="IPR000591">
    <property type="entry name" value="DEP_dom"/>
</dbReference>
<dbReference type="PROSITE" id="PS50186">
    <property type="entry name" value="DEP"/>
    <property type="match status" value="1"/>
</dbReference>
<gene>
    <name evidence="7" type="ORF">PLOB_00028430</name>
</gene>
<dbReference type="EMBL" id="CALNXK010000035">
    <property type="protein sequence ID" value="CAH3121098.1"/>
    <property type="molecule type" value="Genomic_DNA"/>
</dbReference>